<protein>
    <recommendedName>
        <fullName evidence="6">Nitrate regulatory gene2 protein-like</fullName>
    </recommendedName>
</protein>
<dbReference type="PANTHER" id="PTHR21450:SF23">
    <property type="entry name" value="PROTEIN ALTERED PHOSPHATE STARVATION RESPONSE 1"/>
    <property type="match status" value="1"/>
</dbReference>
<reference evidence="4 5" key="1">
    <citation type="submission" date="2024-12" db="EMBL/GenBank/DDBJ databases">
        <title>The unique morphological basis and parallel evolutionary history of personate flowers in Penstemon.</title>
        <authorList>
            <person name="Depatie T.H."/>
            <person name="Wessinger C.A."/>
        </authorList>
    </citation>
    <scope>NUCLEOTIDE SEQUENCE [LARGE SCALE GENOMIC DNA]</scope>
    <source>
        <strain evidence="4">WTNN_2</strain>
        <tissue evidence="4">Leaf</tissue>
    </source>
</reference>
<dbReference type="Pfam" id="PF04783">
    <property type="entry name" value="DUF630"/>
    <property type="match status" value="1"/>
</dbReference>
<evidence type="ECO:0000259" key="3">
    <source>
        <dbReference type="Pfam" id="PF04783"/>
    </source>
</evidence>
<dbReference type="PANTHER" id="PTHR21450">
    <property type="entry name" value="PROTEIN ALTERED PHOSPHATE STARVATION RESPONSE 1"/>
    <property type="match status" value="1"/>
</dbReference>
<keyword evidence="5" id="KW-1185">Reference proteome</keyword>
<evidence type="ECO:0000313" key="4">
    <source>
        <dbReference type="EMBL" id="KAL3849421.1"/>
    </source>
</evidence>
<dbReference type="Pfam" id="PF04782">
    <property type="entry name" value="DUF632"/>
    <property type="match status" value="1"/>
</dbReference>
<feature type="compositionally biased region" description="Low complexity" evidence="1">
    <location>
        <begin position="135"/>
        <end position="147"/>
    </location>
</feature>
<proteinExistence type="predicted"/>
<evidence type="ECO:0000256" key="1">
    <source>
        <dbReference type="SAM" id="MobiDB-lite"/>
    </source>
</evidence>
<feature type="compositionally biased region" description="Low complexity" evidence="1">
    <location>
        <begin position="81"/>
        <end position="92"/>
    </location>
</feature>
<feature type="domain" description="DUF630" evidence="3">
    <location>
        <begin position="1"/>
        <end position="67"/>
    </location>
</feature>
<accession>A0ABD3UKY2</accession>
<evidence type="ECO:0008006" key="6">
    <source>
        <dbReference type="Google" id="ProtNLM"/>
    </source>
</evidence>
<dbReference type="InterPro" id="IPR006867">
    <property type="entry name" value="DUF632"/>
</dbReference>
<organism evidence="4 5">
    <name type="scientific">Penstemon smallii</name>
    <dbReference type="NCBI Taxonomy" id="265156"/>
    <lineage>
        <taxon>Eukaryota</taxon>
        <taxon>Viridiplantae</taxon>
        <taxon>Streptophyta</taxon>
        <taxon>Embryophyta</taxon>
        <taxon>Tracheophyta</taxon>
        <taxon>Spermatophyta</taxon>
        <taxon>Magnoliopsida</taxon>
        <taxon>eudicotyledons</taxon>
        <taxon>Gunneridae</taxon>
        <taxon>Pentapetalae</taxon>
        <taxon>asterids</taxon>
        <taxon>lamiids</taxon>
        <taxon>Lamiales</taxon>
        <taxon>Plantaginaceae</taxon>
        <taxon>Cheloneae</taxon>
        <taxon>Penstemon</taxon>
    </lineage>
</organism>
<feature type="region of interest" description="Disordered" evidence="1">
    <location>
        <begin position="124"/>
        <end position="147"/>
    </location>
</feature>
<name>A0ABD3UKY2_9LAMI</name>
<dbReference type="Proteomes" id="UP001634393">
    <property type="component" value="Unassembled WGS sequence"/>
</dbReference>
<evidence type="ECO:0000259" key="2">
    <source>
        <dbReference type="Pfam" id="PF04782"/>
    </source>
</evidence>
<comment type="caution">
    <text evidence="4">The sequence shown here is derived from an EMBL/GenBank/DDBJ whole genome shotgun (WGS) entry which is preliminary data.</text>
</comment>
<feature type="region of interest" description="Disordered" evidence="1">
    <location>
        <begin position="72"/>
        <end position="98"/>
    </location>
</feature>
<gene>
    <name evidence="4" type="ORF">ACJIZ3_011303</name>
</gene>
<dbReference type="AlphaFoldDB" id="A0ABD3UKY2"/>
<sequence length="514" mass="58478">MGCSYSKLIKIRSKLIEEESAVVSKCRARKGSMKEFLKSRNTLSDAHSMYLKSLKNTGSAFLQLVTAEIQTNPHPLPTTPVSPTSRTATSSTVPPPPLPIPDESYDIFTLFYYGVLVDECEETTTTMPEARNVTEPPSSSEPGVSSEGKGLVEIIKELGDYFFEASKAGDAISKILEVPTCNSNHKATSTKFREDYIGCVDVDGKPTHRSTVESLYKWEKKLYKEVKIYENLRLSHEKKMATLRKLEIINADSIRIGQMMVSSQAIKTTSSNITELRDSELRTQLLEIFSGLMGMWRSMYKLHQAQIHIVQQHMYLNCKSKILRQSILQVELEAQQWHISFSELIKAQRDYIQSITMFFGSLLQIGDNLLHKTPFHSLYEKWQAAIGSAPDKVALEGMERFLTLIHAIGAQQAEEKKQKSKSELAHKEIQNKIEELILLEHKHAPKIREERAKVDILRANADNEKYKYVKSVIVTREITMNNLKMGLVLGLCLDCQYNKVRNLKFFETLPQTHK</sequence>
<evidence type="ECO:0000313" key="5">
    <source>
        <dbReference type="Proteomes" id="UP001634393"/>
    </source>
</evidence>
<dbReference type="InterPro" id="IPR006868">
    <property type="entry name" value="DUF630"/>
</dbReference>
<feature type="domain" description="DUF632" evidence="2">
    <location>
        <begin position="151"/>
        <end position="406"/>
    </location>
</feature>
<dbReference type="EMBL" id="JBJXBP010000001">
    <property type="protein sequence ID" value="KAL3849421.1"/>
    <property type="molecule type" value="Genomic_DNA"/>
</dbReference>